<dbReference type="Pfam" id="PF00657">
    <property type="entry name" value="Lipase_GDSL"/>
    <property type="match status" value="1"/>
</dbReference>
<dbReference type="EMBL" id="JAEPRB010000035">
    <property type="protein sequence ID" value="KAG2224879.1"/>
    <property type="molecule type" value="Genomic_DNA"/>
</dbReference>
<dbReference type="SUPFAM" id="SSF52266">
    <property type="entry name" value="SGNH hydrolase"/>
    <property type="match status" value="1"/>
</dbReference>
<accession>A0A8H7S752</accession>
<evidence type="ECO:0000256" key="1">
    <source>
        <dbReference type="SAM" id="SignalP"/>
    </source>
</evidence>
<dbReference type="PANTHER" id="PTHR21325:SF31">
    <property type="entry name" value="GH22081P-RELATED"/>
    <property type="match status" value="1"/>
</dbReference>
<reference evidence="2 3" key="1">
    <citation type="submission" date="2020-12" db="EMBL/GenBank/DDBJ databases">
        <title>Metabolic potential, ecology and presence of endohyphal bacteria is reflected in genomic diversity of Mucoromycotina.</title>
        <authorList>
            <person name="Muszewska A."/>
            <person name="Okrasinska A."/>
            <person name="Steczkiewicz K."/>
            <person name="Drgas O."/>
            <person name="Orlowska M."/>
            <person name="Perlinska-Lenart U."/>
            <person name="Aleksandrzak-Piekarczyk T."/>
            <person name="Szatraj K."/>
            <person name="Zielenkiewicz U."/>
            <person name="Pilsyk S."/>
            <person name="Malc E."/>
            <person name="Mieczkowski P."/>
            <person name="Kruszewska J.S."/>
            <person name="Biernat P."/>
            <person name="Pawlowska J."/>
        </authorList>
    </citation>
    <scope>NUCLEOTIDE SEQUENCE [LARGE SCALE GENOMIC DNA]</scope>
    <source>
        <strain evidence="2 3">CBS 142.35</strain>
    </source>
</reference>
<sequence length="408" mass="46259">MNVLFVFLSLLFTLWQSKLTTADEQQIPIQLNHHRSFLRPFTTEWVRVLEQFYNALGGHSKASYKGGDDGCPVPLPSFDCETFYWDNAHLPSRDAQHLRPHDIKAVIALGDSITAGFGMLSGRPPFASVWEYRGKVFSVGNDPNEYTIPNFLNVYSTHQGGPHGVTLPMSRGKDLDNAISGAKTQDLDGEVTRLVHLLNSDHHYQPIKDEWKLITLFIGANNICVLCDPPVTRLPLLAQADEFENDVRNALVRLKKEVPKSFVNLVALFNVSAVYEAAQGDPYCEFVWNPLHFSICSCVQNDEEQRRAADNMVFEYNQRLQKLAANESYSDKEFQVVYQPGFAELPIAKYKQGYLSGIDCFHPNKCANQVFSMILWNNMFSTPEEKLIPLNFDSPEFICPGPDRPYLQ</sequence>
<organism evidence="2 3">
    <name type="scientific">Circinella minor</name>
    <dbReference type="NCBI Taxonomy" id="1195481"/>
    <lineage>
        <taxon>Eukaryota</taxon>
        <taxon>Fungi</taxon>
        <taxon>Fungi incertae sedis</taxon>
        <taxon>Mucoromycota</taxon>
        <taxon>Mucoromycotina</taxon>
        <taxon>Mucoromycetes</taxon>
        <taxon>Mucorales</taxon>
        <taxon>Lichtheimiaceae</taxon>
        <taxon>Circinella</taxon>
    </lineage>
</organism>
<protein>
    <recommendedName>
        <fullName evidence="4">Phospholipase B1, membrane-associated</fullName>
    </recommendedName>
</protein>
<evidence type="ECO:0008006" key="4">
    <source>
        <dbReference type="Google" id="ProtNLM"/>
    </source>
</evidence>
<dbReference type="PROSITE" id="PS01098">
    <property type="entry name" value="LIPASE_GDSL_SER"/>
    <property type="match status" value="1"/>
</dbReference>
<name>A0A8H7S752_9FUNG</name>
<dbReference type="InterPro" id="IPR038885">
    <property type="entry name" value="PLB1"/>
</dbReference>
<feature type="chain" id="PRO_5034016801" description="Phospholipase B1, membrane-associated" evidence="1">
    <location>
        <begin position="23"/>
        <end position="408"/>
    </location>
</feature>
<dbReference type="AlphaFoldDB" id="A0A8H7S752"/>
<dbReference type="GO" id="GO:0006644">
    <property type="term" value="P:phospholipid metabolic process"/>
    <property type="evidence" value="ECO:0007669"/>
    <property type="project" value="TreeGrafter"/>
</dbReference>
<dbReference type="InterPro" id="IPR008265">
    <property type="entry name" value="Lipase_GDSL_AS"/>
</dbReference>
<proteinExistence type="predicted"/>
<dbReference type="PANTHER" id="PTHR21325">
    <property type="entry name" value="PHOSPHOLIPASE B, PLB1"/>
    <property type="match status" value="1"/>
</dbReference>
<evidence type="ECO:0000313" key="3">
    <source>
        <dbReference type="Proteomes" id="UP000646827"/>
    </source>
</evidence>
<keyword evidence="1" id="KW-0732">Signal</keyword>
<keyword evidence="3" id="KW-1185">Reference proteome</keyword>
<dbReference type="GO" id="GO:0004620">
    <property type="term" value="F:phospholipase activity"/>
    <property type="evidence" value="ECO:0007669"/>
    <property type="project" value="InterPro"/>
</dbReference>
<dbReference type="OrthoDB" id="10265800at2759"/>
<dbReference type="InterPro" id="IPR001087">
    <property type="entry name" value="GDSL"/>
</dbReference>
<comment type="caution">
    <text evidence="2">The sequence shown here is derived from an EMBL/GenBank/DDBJ whole genome shotgun (WGS) entry which is preliminary data.</text>
</comment>
<dbReference type="InterPro" id="IPR036514">
    <property type="entry name" value="SGNH_hydro_sf"/>
</dbReference>
<dbReference type="Proteomes" id="UP000646827">
    <property type="component" value="Unassembled WGS sequence"/>
</dbReference>
<feature type="signal peptide" evidence="1">
    <location>
        <begin position="1"/>
        <end position="22"/>
    </location>
</feature>
<gene>
    <name evidence="2" type="ORF">INT45_010828</name>
</gene>
<dbReference type="Gene3D" id="3.40.50.1110">
    <property type="entry name" value="SGNH hydrolase"/>
    <property type="match status" value="1"/>
</dbReference>
<evidence type="ECO:0000313" key="2">
    <source>
        <dbReference type="EMBL" id="KAG2224879.1"/>
    </source>
</evidence>